<dbReference type="InterPro" id="IPR055890">
    <property type="entry name" value="DUF7467"/>
</dbReference>
<dbReference type="Pfam" id="PF24269">
    <property type="entry name" value="DUF7467"/>
    <property type="match status" value="1"/>
</dbReference>
<evidence type="ECO:0000313" key="2">
    <source>
        <dbReference type="EMBL" id="CAE0714402.1"/>
    </source>
</evidence>
<feature type="domain" description="DUF7467" evidence="1">
    <location>
        <begin position="37"/>
        <end position="159"/>
    </location>
</feature>
<reference evidence="2" key="1">
    <citation type="submission" date="2021-01" db="EMBL/GenBank/DDBJ databases">
        <authorList>
            <person name="Corre E."/>
            <person name="Pelletier E."/>
            <person name="Niang G."/>
            <person name="Scheremetjew M."/>
            <person name="Finn R."/>
            <person name="Kale V."/>
            <person name="Holt S."/>
            <person name="Cochrane G."/>
            <person name="Meng A."/>
            <person name="Brown T."/>
            <person name="Cohen L."/>
        </authorList>
    </citation>
    <scope>NUCLEOTIDE SEQUENCE</scope>
    <source>
        <strain evidence="2">10249 10 AB</strain>
    </source>
</reference>
<protein>
    <recommendedName>
        <fullName evidence="1">DUF7467 domain-containing protein</fullName>
    </recommendedName>
</protein>
<dbReference type="AlphaFoldDB" id="A0A7S4AGV4"/>
<proteinExistence type="predicted"/>
<gene>
    <name evidence="2" type="ORF">PAUS00366_LOCUS7154</name>
</gene>
<dbReference type="EMBL" id="HBIX01009357">
    <property type="protein sequence ID" value="CAE0714402.1"/>
    <property type="molecule type" value="Transcribed_RNA"/>
</dbReference>
<accession>A0A7S4AGV4</accession>
<evidence type="ECO:0000259" key="1">
    <source>
        <dbReference type="Pfam" id="PF24269"/>
    </source>
</evidence>
<name>A0A7S4AGV4_9STRA</name>
<organism evidence="2">
    <name type="scientific">Pseudo-nitzschia australis</name>
    <dbReference type="NCBI Taxonomy" id="44445"/>
    <lineage>
        <taxon>Eukaryota</taxon>
        <taxon>Sar</taxon>
        <taxon>Stramenopiles</taxon>
        <taxon>Ochrophyta</taxon>
        <taxon>Bacillariophyta</taxon>
        <taxon>Bacillariophyceae</taxon>
        <taxon>Bacillariophycidae</taxon>
        <taxon>Bacillariales</taxon>
        <taxon>Bacillariaceae</taxon>
        <taxon>Pseudo-nitzschia</taxon>
    </lineage>
</organism>
<sequence length="548" mass="58531">MPSPPPSPAPTSTCVIDIKLEGCPTPNISLDNDCQGRPQVITFKYTGGDCAQSQNYQSRQKFLCMPTTGPSAPTTEGTVNYIEAVARGGGDTYFAGNVAVGEAYTLNQNFEFDKLSADMTITIYESQGGGILQVVDVHLSCSQALFLFDKFGAHQVVKWIETDGRVVEAQASVTTENFEIKLESSGVTKPVRLLEMQVLTNAQEAPIDYTDDIKDTILSPGDSISLPGFPIDIDLTQRIKYSFFTTIIGETVDGTNMCNGNDFHECTVGFNLSPVFPTDVPTPRPTLTAFPTGPAETTACDISSSIECTVIQPNNPKLPLSCDDLSGESSRSCPATTELLAAFLRYDGSLGDTVFVNPICGKNEFFGKFVSTGEHVELNTRAKDFCDGEGITINIYDADPIDENEDANLLGSQGASIACPGPWTIGNTIAPGLELAYYVSTADNGLTFTYNFVEAEVQINYVAFNSGRTPLTVTGGSYNGDSPFTSGDFGAAGNIVARDQQVLKSDTQVIQLEGKAGTSFNFFAAVDGTSANEFAIPCTTTASYAIEL</sequence>